<evidence type="ECO:0000256" key="1">
    <source>
        <dbReference type="ARBA" id="ARBA00004123"/>
    </source>
</evidence>
<dbReference type="InterPro" id="IPR017884">
    <property type="entry name" value="SANT_dom"/>
</dbReference>
<evidence type="ECO:0000256" key="8">
    <source>
        <dbReference type="ARBA" id="ARBA00023242"/>
    </source>
</evidence>
<dbReference type="PIRSF" id="PIRSF025024">
    <property type="entry name" value="Transcriptional_adaptor_2"/>
    <property type="match status" value="1"/>
</dbReference>
<dbReference type="SUPFAM" id="SSF46689">
    <property type="entry name" value="Homeodomain-like"/>
    <property type="match status" value="1"/>
</dbReference>
<dbReference type="PANTHER" id="PTHR12374:SF20">
    <property type="entry name" value="TRANSCRIPTIONAL ADAPTER 2-ALPHA"/>
    <property type="match status" value="1"/>
</dbReference>
<dbReference type="InterPro" id="IPR000433">
    <property type="entry name" value="Znf_ZZ"/>
</dbReference>
<organism evidence="15 16">
    <name type="scientific">Trifolium subterraneum</name>
    <name type="common">Subterranean clover</name>
    <dbReference type="NCBI Taxonomy" id="3900"/>
    <lineage>
        <taxon>Eukaryota</taxon>
        <taxon>Viridiplantae</taxon>
        <taxon>Streptophyta</taxon>
        <taxon>Embryophyta</taxon>
        <taxon>Tracheophyta</taxon>
        <taxon>Spermatophyta</taxon>
        <taxon>Magnoliopsida</taxon>
        <taxon>eudicotyledons</taxon>
        <taxon>Gunneridae</taxon>
        <taxon>Pentapetalae</taxon>
        <taxon>rosids</taxon>
        <taxon>fabids</taxon>
        <taxon>Fabales</taxon>
        <taxon>Fabaceae</taxon>
        <taxon>Papilionoideae</taxon>
        <taxon>50 kb inversion clade</taxon>
        <taxon>NPAAA clade</taxon>
        <taxon>Hologalegina</taxon>
        <taxon>IRL clade</taxon>
        <taxon>Trifolieae</taxon>
        <taxon>Trifolium</taxon>
    </lineage>
</organism>
<keyword evidence="7 9" id="KW-0804">Transcription</keyword>
<dbReference type="SUPFAM" id="SSF57850">
    <property type="entry name" value="RING/U-box"/>
    <property type="match status" value="1"/>
</dbReference>
<gene>
    <name evidence="15" type="ORF">TSUD_323120</name>
</gene>
<dbReference type="InterPro" id="IPR009057">
    <property type="entry name" value="Homeodomain-like_sf"/>
</dbReference>
<evidence type="ECO:0000256" key="7">
    <source>
        <dbReference type="ARBA" id="ARBA00023163"/>
    </source>
</evidence>
<dbReference type="PROSITE" id="PS50135">
    <property type="entry name" value="ZF_ZZ_2"/>
    <property type="match status" value="1"/>
</dbReference>
<dbReference type="AlphaFoldDB" id="A0A2Z6MJE3"/>
<feature type="domain" description="SANT" evidence="13">
    <location>
        <begin position="93"/>
        <end position="145"/>
    </location>
</feature>
<evidence type="ECO:0000256" key="4">
    <source>
        <dbReference type="ARBA" id="ARBA00022833"/>
    </source>
</evidence>
<protein>
    <recommendedName>
        <fullName evidence="9">Transcriptional adapter</fullName>
    </recommendedName>
</protein>
<dbReference type="GO" id="GO:0003682">
    <property type="term" value="F:chromatin binding"/>
    <property type="evidence" value="ECO:0007669"/>
    <property type="project" value="TreeGrafter"/>
</dbReference>
<evidence type="ECO:0000259" key="11">
    <source>
        <dbReference type="PROSITE" id="PS50090"/>
    </source>
</evidence>
<dbReference type="InterPro" id="IPR055141">
    <property type="entry name" value="TADA2A_B-like_dom"/>
</dbReference>
<keyword evidence="16" id="KW-1185">Reference proteome</keyword>
<feature type="domain" description="HTH myb-type" evidence="14">
    <location>
        <begin position="98"/>
        <end position="145"/>
    </location>
</feature>
<dbReference type="GO" id="GO:0005634">
    <property type="term" value="C:nucleus"/>
    <property type="evidence" value="ECO:0007669"/>
    <property type="project" value="UniProtKB-SubCell"/>
</dbReference>
<reference evidence="16" key="1">
    <citation type="journal article" date="2017" name="Front. Plant Sci.">
        <title>Climate Clever Clovers: New Paradigm to Reduce the Environmental Footprint of Ruminants by Breeding Low Methanogenic Forages Utilizing Haplotype Variation.</title>
        <authorList>
            <person name="Kaur P."/>
            <person name="Appels R."/>
            <person name="Bayer P.E."/>
            <person name="Keeble-Gagnere G."/>
            <person name="Wang J."/>
            <person name="Hirakawa H."/>
            <person name="Shirasawa K."/>
            <person name="Vercoe P."/>
            <person name="Stefanova K."/>
            <person name="Durmic Z."/>
            <person name="Nichols P."/>
            <person name="Revell C."/>
            <person name="Isobe S.N."/>
            <person name="Edwards D."/>
            <person name="Erskine W."/>
        </authorList>
    </citation>
    <scope>NUCLEOTIDE SEQUENCE [LARGE SCALE GENOMIC DNA]</scope>
    <source>
        <strain evidence="16">cv. Daliak</strain>
    </source>
</reference>
<keyword evidence="4" id="KW-0862">Zinc</keyword>
<dbReference type="InterPro" id="IPR043145">
    <property type="entry name" value="Znf_ZZ_sf"/>
</dbReference>
<dbReference type="CDD" id="cd00167">
    <property type="entry name" value="SANT"/>
    <property type="match status" value="1"/>
</dbReference>
<sequence length="436" mass="49220">MKGGGGGVSKRKRAAINAENLETSSAGTGVTDGKVSLYHCNYCNKDISGKIRIKCVVCQDFDLCIECFSVGAELTPHKSNHPYRVMDNLSFPLICPDWSADEEMLLLEAIDMYGFGNWNDVADNVGTKSKSQCIDHYNAVYLNSPCFPVPDLSLVKGKNKEELLAMAKGHQVKKEFPPNAELPLKEETLFSDGINSEESKKEETSNQAMSRLTSACGKKAVSSTIKKASNVSQNVDGVKVEGMFSKYQMKVAVPYFVVEVGISIDKFAAFDESQAGRSIGEKKPKLSGEYRPSMKALSGYNSKRGEFEIEYDNDAEQVLAEMEFKDTDTEAEREAKLQVLRIYGKRLDERKYRKKFILERNLLSPDPFEKSLSPEELEICQRYKVFMRFHSKEEHEELLKTIIEEHRLLKRIKDLQGPLFLLSTNSFNRFCTPPRN</sequence>
<evidence type="ECO:0000313" key="15">
    <source>
        <dbReference type="EMBL" id="GAU32744.1"/>
    </source>
</evidence>
<dbReference type="EMBL" id="DF973504">
    <property type="protein sequence ID" value="GAU32744.1"/>
    <property type="molecule type" value="Genomic_DNA"/>
</dbReference>
<proteinExistence type="predicted"/>
<accession>A0A2Z6MJE3</accession>
<evidence type="ECO:0000256" key="9">
    <source>
        <dbReference type="PIRNR" id="PIRNR025024"/>
    </source>
</evidence>
<keyword evidence="6" id="KW-0238">DNA-binding</keyword>
<dbReference type="Gene3D" id="1.10.10.60">
    <property type="entry name" value="Homeodomain-like"/>
    <property type="match status" value="1"/>
</dbReference>
<keyword evidence="8 9" id="KW-0539">Nucleus</keyword>
<dbReference type="PROSITE" id="PS01357">
    <property type="entry name" value="ZF_ZZ_1"/>
    <property type="match status" value="1"/>
</dbReference>
<dbReference type="Pfam" id="PF25299">
    <property type="entry name" value="ZZ_ADA2"/>
    <property type="match status" value="1"/>
</dbReference>
<dbReference type="FunFam" id="1.10.10.60:FF:000115">
    <property type="entry name" value="Transcriptional adapter 2"/>
    <property type="match status" value="1"/>
</dbReference>
<dbReference type="Gene3D" id="3.30.60.90">
    <property type="match status" value="1"/>
</dbReference>
<evidence type="ECO:0000256" key="10">
    <source>
        <dbReference type="PROSITE-ProRule" id="PRU00228"/>
    </source>
</evidence>
<evidence type="ECO:0000256" key="5">
    <source>
        <dbReference type="ARBA" id="ARBA00023015"/>
    </source>
</evidence>
<dbReference type="GO" id="GO:0006338">
    <property type="term" value="P:chromatin remodeling"/>
    <property type="evidence" value="ECO:0007669"/>
    <property type="project" value="TreeGrafter"/>
</dbReference>
<dbReference type="InterPro" id="IPR041983">
    <property type="entry name" value="ADA2-like_ZZ"/>
</dbReference>
<evidence type="ECO:0000313" key="16">
    <source>
        <dbReference type="Proteomes" id="UP000242715"/>
    </source>
</evidence>
<evidence type="ECO:0000256" key="2">
    <source>
        <dbReference type="ARBA" id="ARBA00022723"/>
    </source>
</evidence>
<dbReference type="Proteomes" id="UP000242715">
    <property type="component" value="Unassembled WGS sequence"/>
</dbReference>
<dbReference type="SMART" id="SM00291">
    <property type="entry name" value="ZnF_ZZ"/>
    <property type="match status" value="1"/>
</dbReference>
<dbReference type="GO" id="GO:0006357">
    <property type="term" value="P:regulation of transcription by RNA polymerase II"/>
    <property type="evidence" value="ECO:0007669"/>
    <property type="project" value="InterPro"/>
</dbReference>
<keyword evidence="3 10" id="KW-0863">Zinc-finger</keyword>
<evidence type="ECO:0000259" key="14">
    <source>
        <dbReference type="PROSITE" id="PS51294"/>
    </source>
</evidence>
<dbReference type="OrthoDB" id="270417at2759"/>
<dbReference type="InterPro" id="IPR001005">
    <property type="entry name" value="SANT/Myb"/>
</dbReference>
<evidence type="ECO:0000259" key="13">
    <source>
        <dbReference type="PROSITE" id="PS51293"/>
    </source>
</evidence>
<dbReference type="InterPro" id="IPR016827">
    <property type="entry name" value="Ada2/TADA2"/>
</dbReference>
<comment type="subcellular location">
    <subcellularLocation>
        <location evidence="1 9">Nucleus</location>
    </subcellularLocation>
</comment>
<name>A0A2Z6MJE3_TRISU</name>
<dbReference type="Pfam" id="PF00249">
    <property type="entry name" value="Myb_DNA-binding"/>
    <property type="match status" value="1"/>
</dbReference>
<dbReference type="InterPro" id="IPR017930">
    <property type="entry name" value="Myb_dom"/>
</dbReference>
<feature type="domain" description="Myb-like" evidence="11">
    <location>
        <begin position="98"/>
        <end position="141"/>
    </location>
</feature>
<dbReference type="GO" id="GO:0003713">
    <property type="term" value="F:transcription coactivator activity"/>
    <property type="evidence" value="ECO:0007669"/>
    <property type="project" value="InterPro"/>
</dbReference>
<feature type="domain" description="ZZ-type" evidence="12">
    <location>
        <begin position="35"/>
        <end position="91"/>
    </location>
</feature>
<dbReference type="GO" id="GO:0008270">
    <property type="term" value="F:zinc ion binding"/>
    <property type="evidence" value="ECO:0007669"/>
    <property type="project" value="UniProtKB-KW"/>
</dbReference>
<dbReference type="PROSITE" id="PS51294">
    <property type="entry name" value="HTH_MYB"/>
    <property type="match status" value="1"/>
</dbReference>
<evidence type="ECO:0000256" key="3">
    <source>
        <dbReference type="ARBA" id="ARBA00022771"/>
    </source>
</evidence>
<dbReference type="Pfam" id="PF22941">
    <property type="entry name" value="TADA2A-like_3rd"/>
    <property type="match status" value="1"/>
</dbReference>
<dbReference type="FunFam" id="3.30.60.90:FF:000013">
    <property type="entry name" value="Transcriptional adapter"/>
    <property type="match status" value="1"/>
</dbReference>
<dbReference type="GO" id="GO:0003677">
    <property type="term" value="F:DNA binding"/>
    <property type="evidence" value="ECO:0007669"/>
    <property type="project" value="UniProtKB-KW"/>
</dbReference>
<dbReference type="CDD" id="cd02335">
    <property type="entry name" value="ZZ_ADA2"/>
    <property type="match status" value="1"/>
</dbReference>
<dbReference type="PROSITE" id="PS51293">
    <property type="entry name" value="SANT"/>
    <property type="match status" value="1"/>
</dbReference>
<evidence type="ECO:0000256" key="6">
    <source>
        <dbReference type="ARBA" id="ARBA00023125"/>
    </source>
</evidence>
<keyword evidence="5 9" id="KW-0805">Transcription regulation</keyword>
<dbReference type="PANTHER" id="PTHR12374">
    <property type="entry name" value="TRANSCRIPTIONAL ADAPTOR 2 ADA2 -RELATED"/>
    <property type="match status" value="1"/>
</dbReference>
<evidence type="ECO:0000259" key="12">
    <source>
        <dbReference type="PROSITE" id="PS50135"/>
    </source>
</evidence>
<dbReference type="SMART" id="SM00717">
    <property type="entry name" value="SANT"/>
    <property type="match status" value="1"/>
</dbReference>
<keyword evidence="2" id="KW-0479">Metal-binding</keyword>
<dbReference type="PROSITE" id="PS50090">
    <property type="entry name" value="MYB_LIKE"/>
    <property type="match status" value="1"/>
</dbReference>